<comment type="caution">
    <text evidence="1">The sequence shown here is derived from an EMBL/GenBank/DDBJ whole genome shotgun (WGS) entry which is preliminary data.</text>
</comment>
<dbReference type="GO" id="GO:0008967">
    <property type="term" value="F:phosphoglycolate phosphatase activity"/>
    <property type="evidence" value="ECO:0007669"/>
    <property type="project" value="TreeGrafter"/>
</dbReference>
<dbReference type="Proteomes" id="UP000249915">
    <property type="component" value="Unassembled WGS sequence"/>
</dbReference>
<evidence type="ECO:0000313" key="1">
    <source>
        <dbReference type="EMBL" id="PXY28338.1"/>
    </source>
</evidence>
<dbReference type="EMBL" id="MASW01000002">
    <property type="protein sequence ID" value="PXY28338.1"/>
    <property type="molecule type" value="Genomic_DNA"/>
</dbReference>
<reference evidence="1 2" key="1">
    <citation type="submission" date="2016-07" db="EMBL/GenBank/DDBJ databases">
        <title>Draft genome sequence of Prauserella muralis DSM 45305, isolated from a mould-covered wall in an indoor environment.</title>
        <authorList>
            <person name="Ruckert C."/>
            <person name="Albersmeier A."/>
            <person name="Jiang C.-L."/>
            <person name="Jiang Y."/>
            <person name="Kalinowski J."/>
            <person name="Schneider O."/>
            <person name="Winkler A."/>
            <person name="Zotchev S.B."/>
        </authorList>
    </citation>
    <scope>NUCLEOTIDE SEQUENCE [LARGE SCALE GENOMIC DNA]</scope>
    <source>
        <strain evidence="1 2">DSM 45305</strain>
    </source>
</reference>
<accession>A0A2V4B4N7</accession>
<gene>
    <name evidence="1" type="ORF">BAY60_12040</name>
</gene>
<dbReference type="Gene3D" id="1.10.150.240">
    <property type="entry name" value="Putative phosphatase, domain 2"/>
    <property type="match status" value="1"/>
</dbReference>
<dbReference type="InterPro" id="IPR036412">
    <property type="entry name" value="HAD-like_sf"/>
</dbReference>
<organism evidence="1 2">
    <name type="scientific">Prauserella muralis</name>
    <dbReference type="NCBI Taxonomy" id="588067"/>
    <lineage>
        <taxon>Bacteria</taxon>
        <taxon>Bacillati</taxon>
        <taxon>Actinomycetota</taxon>
        <taxon>Actinomycetes</taxon>
        <taxon>Pseudonocardiales</taxon>
        <taxon>Pseudonocardiaceae</taxon>
        <taxon>Prauserella</taxon>
    </lineage>
</organism>
<evidence type="ECO:0000313" key="2">
    <source>
        <dbReference type="Proteomes" id="UP000249915"/>
    </source>
</evidence>
<dbReference type="GO" id="GO:0005829">
    <property type="term" value="C:cytosol"/>
    <property type="evidence" value="ECO:0007669"/>
    <property type="project" value="TreeGrafter"/>
</dbReference>
<dbReference type="InterPro" id="IPR023198">
    <property type="entry name" value="PGP-like_dom2"/>
</dbReference>
<name>A0A2V4B4N7_9PSEU</name>
<dbReference type="GO" id="GO:0006281">
    <property type="term" value="P:DNA repair"/>
    <property type="evidence" value="ECO:0007669"/>
    <property type="project" value="TreeGrafter"/>
</dbReference>
<dbReference type="SUPFAM" id="SSF56784">
    <property type="entry name" value="HAD-like"/>
    <property type="match status" value="1"/>
</dbReference>
<dbReference type="AlphaFoldDB" id="A0A2V4B4N7"/>
<sequence>MLWDIDLTLVDLRGLGGRWYTEALATVAGVELTAMPSFPGRTERAITTELLATHGIEPTEELIQRVWRELIELSAGMAPTLAGYGRALPGAAQALAALAEREGVVQTLVTGNLPEIARHKLAAFALDTHLDFGIGGYGTVSAHRPDLVAHAMKLAAAKLGEAVPPEAVVVVGDTPHDVTAALDHGAVAVGVATGRHTARQLVDSGAHLVFDDLSDTEALLAALL</sequence>
<dbReference type="OrthoDB" id="9781769at2"/>
<dbReference type="InterPro" id="IPR050155">
    <property type="entry name" value="HAD-like_hydrolase_sf"/>
</dbReference>
<dbReference type="InterPro" id="IPR023214">
    <property type="entry name" value="HAD_sf"/>
</dbReference>
<keyword evidence="2" id="KW-1185">Reference proteome</keyword>
<dbReference type="Gene3D" id="3.40.50.1000">
    <property type="entry name" value="HAD superfamily/HAD-like"/>
    <property type="match status" value="1"/>
</dbReference>
<dbReference type="PANTHER" id="PTHR43434:SF19">
    <property type="entry name" value="PHOSPHONOACETALDEHYDE HYDROLASE"/>
    <property type="match status" value="1"/>
</dbReference>
<dbReference type="Pfam" id="PF12710">
    <property type="entry name" value="HAD"/>
    <property type="match status" value="1"/>
</dbReference>
<proteinExistence type="predicted"/>
<protein>
    <submittedName>
        <fullName evidence="1">Haloacid dehalogenase</fullName>
    </submittedName>
</protein>
<dbReference type="PANTHER" id="PTHR43434">
    <property type="entry name" value="PHOSPHOGLYCOLATE PHOSPHATASE"/>
    <property type="match status" value="1"/>
</dbReference>